<proteinExistence type="predicted"/>
<comment type="caution">
    <text evidence="1">The sequence shown here is derived from an EMBL/GenBank/DDBJ whole genome shotgun (WGS) entry which is preliminary data.</text>
</comment>
<evidence type="ECO:0000313" key="2">
    <source>
        <dbReference type="Proteomes" id="UP000324222"/>
    </source>
</evidence>
<keyword evidence="2" id="KW-1185">Reference proteome</keyword>
<evidence type="ECO:0000313" key="1">
    <source>
        <dbReference type="EMBL" id="MPC47333.1"/>
    </source>
</evidence>
<dbReference type="AlphaFoldDB" id="A0A5B7FQH2"/>
<organism evidence="1 2">
    <name type="scientific">Portunus trituberculatus</name>
    <name type="common">Swimming crab</name>
    <name type="synonym">Neptunus trituberculatus</name>
    <dbReference type="NCBI Taxonomy" id="210409"/>
    <lineage>
        <taxon>Eukaryota</taxon>
        <taxon>Metazoa</taxon>
        <taxon>Ecdysozoa</taxon>
        <taxon>Arthropoda</taxon>
        <taxon>Crustacea</taxon>
        <taxon>Multicrustacea</taxon>
        <taxon>Malacostraca</taxon>
        <taxon>Eumalacostraca</taxon>
        <taxon>Eucarida</taxon>
        <taxon>Decapoda</taxon>
        <taxon>Pleocyemata</taxon>
        <taxon>Brachyura</taxon>
        <taxon>Eubrachyura</taxon>
        <taxon>Portunoidea</taxon>
        <taxon>Portunidae</taxon>
        <taxon>Portuninae</taxon>
        <taxon>Portunus</taxon>
    </lineage>
</organism>
<dbReference type="EMBL" id="VSRR010007682">
    <property type="protein sequence ID" value="MPC47333.1"/>
    <property type="molecule type" value="Genomic_DNA"/>
</dbReference>
<reference evidence="1 2" key="1">
    <citation type="submission" date="2019-05" db="EMBL/GenBank/DDBJ databases">
        <title>Another draft genome of Portunus trituberculatus and its Hox gene families provides insights of decapod evolution.</title>
        <authorList>
            <person name="Jeong J.-H."/>
            <person name="Song I."/>
            <person name="Kim S."/>
            <person name="Choi T."/>
            <person name="Kim D."/>
            <person name="Ryu S."/>
            <person name="Kim W."/>
        </authorList>
    </citation>
    <scope>NUCLEOTIDE SEQUENCE [LARGE SCALE GENOMIC DNA]</scope>
    <source>
        <tissue evidence="1">Muscle</tissue>
    </source>
</reference>
<protein>
    <submittedName>
        <fullName evidence="1">Uncharacterized protein</fullName>
    </submittedName>
</protein>
<accession>A0A5B7FQH2</accession>
<gene>
    <name evidence="1" type="ORF">E2C01_041075</name>
</gene>
<dbReference type="Proteomes" id="UP000324222">
    <property type="component" value="Unassembled WGS sequence"/>
</dbReference>
<name>A0A5B7FQH2_PORTR</name>
<sequence>MGDEEEEEEEKEKRVWVVGEGLMTNPLSRRARVLRALNDLTLILPSGYFETQQEFVYSVRSLLLTPPPTILAINLLIGATC</sequence>